<proteinExistence type="predicted"/>
<dbReference type="Gene3D" id="3.80.10.10">
    <property type="entry name" value="Ribonuclease Inhibitor"/>
    <property type="match status" value="2"/>
</dbReference>
<dbReference type="OrthoDB" id="5213490at2759"/>
<protein>
    <recommendedName>
        <fullName evidence="4">Leucine rich repeat domain-containing protein</fullName>
    </recommendedName>
</protein>
<evidence type="ECO:0000313" key="3">
    <source>
        <dbReference type="Proteomes" id="UP000236546"/>
    </source>
</evidence>
<sequence length="753" mass="84819">MQVDVLPSYQQATSRGDWLRLAAPYVAFTDYPSLCRVSRHFWSVFAPRIWRDPRAASGWLGWREDSDVISWWIDFIDLKLHKLSAHTRALVRVLDARAAAGDFSLYLGLTEKAVIRALELLPNLQSVFLDNNPNMELRFQRSDAINGQLKLSMLSVKNCPNGVPIGLIKNYSLRGLIFLDVSGIASVTPQLLEPVYLPDLRILKLCRQGISSTAFAGFSAVLGHRLWSLDLGNNKLTDDAFRHGLNAMFLNTDLRSDARAQTEGALQRLPVVTRGYGQFFMLHETTQSVLFVPDERYLADTPPYTASNTANNAITRSDGSVPVRSDTANGVLRLLSRHDATDAAHHIRSSGLTHLHLSGNQFSAFAMERMLRESYGQLEHFDCDSVRLFPPSPAKRHLLCPSNAIQLDGFSGLSHIFRPVWSSNLRSLRIHHSLVTNIPTLRCSRYSSNECTYLAEMQIHPRLKLAYPLAFVPDMNPRLESLTLTCTPRHSFGPLVQTLISFLQQLGLQESYVTETNKAEESRPGKPLRLVHGLRNLTFEMEPESLGMDEAEDLMTFDETQYSFFDSPVEEAPLSPRPQLDLWTCPNRSQLKSPLPTVQPWDAYNPLPRSPDRDHMKDQWVLHRPEDSSSDIVVWAGNPESTNDVVKSYNYLVINCGLKEGVGPVNLTQQKAGAPSECLIFHTVWLYASLPQRIQPPQAAALQDEIKSKSKDVAATLRRLRVSTYEAFEQARQADPDTTNWYWGGSLRIIESE</sequence>
<reference evidence="2 3" key="1">
    <citation type="submission" date="2017-02" db="EMBL/GenBank/DDBJ databases">
        <title>Genomes of Trichoderma spp. with biocontrol activity.</title>
        <authorList>
            <person name="Gardiner D."/>
            <person name="Kazan K."/>
            <person name="Vos C."/>
            <person name="Harvey P."/>
        </authorList>
    </citation>
    <scope>NUCLEOTIDE SEQUENCE [LARGE SCALE GENOMIC DNA]</scope>
    <source>
        <strain evidence="2 3">A5MH</strain>
    </source>
</reference>
<evidence type="ECO:0000313" key="2">
    <source>
        <dbReference type="EMBL" id="PNP39896.1"/>
    </source>
</evidence>
<accession>A0A2K0T314</accession>
<dbReference type="InterPro" id="IPR032675">
    <property type="entry name" value="LRR_dom_sf"/>
</dbReference>
<evidence type="ECO:0000256" key="1">
    <source>
        <dbReference type="SAM" id="MobiDB-lite"/>
    </source>
</evidence>
<dbReference type="EMBL" id="MTYH01000074">
    <property type="protein sequence ID" value="PNP39896.1"/>
    <property type="molecule type" value="Genomic_DNA"/>
</dbReference>
<feature type="region of interest" description="Disordered" evidence="1">
    <location>
        <begin position="596"/>
        <end position="615"/>
    </location>
</feature>
<dbReference type="Proteomes" id="UP000236546">
    <property type="component" value="Unassembled WGS sequence"/>
</dbReference>
<dbReference type="SUPFAM" id="SSF52047">
    <property type="entry name" value="RNI-like"/>
    <property type="match status" value="1"/>
</dbReference>
<comment type="caution">
    <text evidence="2">The sequence shown here is derived from an EMBL/GenBank/DDBJ whole genome shotgun (WGS) entry which is preliminary data.</text>
</comment>
<name>A0A2K0T314_9HYPO</name>
<dbReference type="AlphaFoldDB" id="A0A2K0T314"/>
<gene>
    <name evidence="2" type="ORF">TGAMA5MH_08162</name>
</gene>
<organism evidence="2 3">
    <name type="scientific">Trichoderma gamsii</name>
    <dbReference type="NCBI Taxonomy" id="398673"/>
    <lineage>
        <taxon>Eukaryota</taxon>
        <taxon>Fungi</taxon>
        <taxon>Dikarya</taxon>
        <taxon>Ascomycota</taxon>
        <taxon>Pezizomycotina</taxon>
        <taxon>Sordariomycetes</taxon>
        <taxon>Hypocreomycetidae</taxon>
        <taxon>Hypocreales</taxon>
        <taxon>Hypocreaceae</taxon>
        <taxon>Trichoderma</taxon>
    </lineage>
</organism>
<evidence type="ECO:0008006" key="4">
    <source>
        <dbReference type="Google" id="ProtNLM"/>
    </source>
</evidence>